<keyword evidence="3" id="KW-1185">Reference proteome</keyword>
<evidence type="ECO:0000313" key="3">
    <source>
        <dbReference type="Proteomes" id="UP000541154"/>
    </source>
</evidence>
<evidence type="ECO:0000256" key="1">
    <source>
        <dbReference type="SAM" id="MobiDB-lite"/>
    </source>
</evidence>
<proteinExistence type="predicted"/>
<feature type="region of interest" description="Disordered" evidence="1">
    <location>
        <begin position="106"/>
        <end position="130"/>
    </location>
</feature>
<feature type="compositionally biased region" description="Basic and acidic residues" evidence="1">
    <location>
        <begin position="460"/>
        <end position="469"/>
    </location>
</feature>
<sequence length="1380" mass="156407">MENTQDLNLTIPLKLDAFVLNEKLSERNSAREAKIAPITQPNYTFLQLEHQLLQHDILDHVDLHNAFPACSNSRLYDLGKGEPRENRMGVYLHWVMPRFYRTGTAATQSAASGHDKERKAKGISSSTGEKAKGNYSLPAFRSLPNRWLVIRKLDPKADTTEPKGTSIQAVESWVIESDRIQPIDEIGKDKDLQVDVSPYITSNNQSAKGINGIKLDRQAEIFIGYKEPTETWEEGKDKDVERVDLTAVNSSNQLFLDYQPHCSNVFSTVDAFEYKEGGITKRLNKAKADYYVIGWHSNETQAPFGDLDGTISREERLKALSMTLKGDPKDWPKEVTDWLSYKGPARSVCHGAMYNVTWDRNQRPQNIPANKASEHLLSSMPVTVGTTPIDSLLSYIDCHKHASDETPDQRKLENDLHLLEPLLRAQDEKVDVHRVAVDEVQNWNSARESGGSHWHIQSQEGEKAKKPSDDEIEGLEKLNNAQRVLDSAHRQIIQLRWDMFSHWWRYVSGDVDSPDTRRLIENLKVRVSGLLGLVTQQLNFINNQLLGNPKAFPQKPQQGVLPEFSQPRDPTLLVSGIQAGWPDDYLDDLQVRLDNQLISSHLADDDIAQYGIKKLPGKLFETAKRLIREFNKLSDPNAVGPCDPLYHDKGKHGAAYLRDQWANTQPWAPLFLEWQAEYFHIPWEDWSLSEALTPECKDKIDKRWRLAIDPKVNLLDPQIDDKRLLSGRILLLPQPNFSLHASIVQLLNSVSPAVKKKYDIEELEKNTWKLPFLSAPLDGFTDHLLTMVHGTHIKPNARYPTGYDLEGVQPIGDALIAPFTKEHLGIINIYSEQTPYGALLSDSLTVLNEISPTKTPPHPFKPVTHGQFRFSKLNIIDKFGQAINAIDARYGLEENQAIYPYLSSYYEPQLYKGKPNLVRQNGENHQGHVEFAQIPPSINQPARLNSTFVIRDERYKGPDSEYSYWRPVTEWENPIWGWVVLNYVDNGIQIFLQDGTFYREVRMASPNAPKDASLSAKWLPFPPPTDMKNTEQVDRLIDKLSKDQEYLHAFLDMANDSQEQSSSSVPSAYAGFLNSLVGRPLALVNAGWSLELSIDEKKNQALSGSKQQTVHLLPGRKREKRKTYDFPIKLGDKDRSGDGLVGYFHHKETVPDKDLTPGNELDLSVIYTYYTGKDKSGLLKDITDVGSNKPPKLTSFWLKPDDYTAQNDHDLEQKARLFARNWNKKLQVFGTIVDPFLPITTFSSILPMNRLQLPPWTWQQAMQKMTAFFHLGPIVVTDDVEKYNTKDNEPLPPNYKLDPASDPTIKGSAVGIPALQAGNWAWLQPFLKGSGTEQEYKALGLGKVDSGPRFEPGPYTALEGYLQLKQPIVRPAVGDTKERK</sequence>
<gene>
    <name evidence="2" type="ORF">ETB97_007818</name>
</gene>
<dbReference type="Proteomes" id="UP000541154">
    <property type="component" value="Unassembled WGS sequence"/>
</dbReference>
<reference evidence="2 3" key="1">
    <citation type="submission" date="2019-04" db="EMBL/GenBank/DDBJ databases">
        <title>Aspergillus burnettii sp. nov., novel species from soil in southeast Queensland.</title>
        <authorList>
            <person name="Gilchrist C.L.M."/>
            <person name="Pitt J.I."/>
            <person name="Lange L."/>
            <person name="Lacey H.J."/>
            <person name="Vuong D."/>
            <person name="Midgley D.J."/>
            <person name="Greenfield P."/>
            <person name="Bradbury M."/>
            <person name="Lacey E."/>
            <person name="Busk P.K."/>
            <person name="Pilgaard B."/>
            <person name="Chooi Y.H."/>
            <person name="Piggott A.M."/>
        </authorList>
    </citation>
    <scope>NUCLEOTIDE SEQUENCE [LARGE SCALE GENOMIC DNA]</scope>
    <source>
        <strain evidence="2 3">FRR 5400</strain>
    </source>
</reference>
<organism evidence="2 3">
    <name type="scientific">Petromyces alliaceus</name>
    <name type="common">Aspergillus alliaceus</name>
    <dbReference type="NCBI Taxonomy" id="209559"/>
    <lineage>
        <taxon>Eukaryota</taxon>
        <taxon>Fungi</taxon>
        <taxon>Dikarya</taxon>
        <taxon>Ascomycota</taxon>
        <taxon>Pezizomycotina</taxon>
        <taxon>Eurotiomycetes</taxon>
        <taxon>Eurotiomycetidae</taxon>
        <taxon>Eurotiales</taxon>
        <taxon>Aspergillaceae</taxon>
        <taxon>Aspergillus</taxon>
        <taxon>Aspergillus subgen. Circumdati</taxon>
    </lineage>
</organism>
<name>A0A8H5ZW32_PETAA</name>
<dbReference type="EMBL" id="SPNV01000342">
    <property type="protein sequence ID" value="KAF5856161.1"/>
    <property type="molecule type" value="Genomic_DNA"/>
</dbReference>
<comment type="caution">
    <text evidence="2">The sequence shown here is derived from an EMBL/GenBank/DDBJ whole genome shotgun (WGS) entry which is preliminary data.</text>
</comment>
<accession>A0A8H5ZW32</accession>
<evidence type="ECO:0000313" key="2">
    <source>
        <dbReference type="EMBL" id="KAF5856161.1"/>
    </source>
</evidence>
<protein>
    <submittedName>
        <fullName evidence="2">Uncharacterized protein</fullName>
    </submittedName>
</protein>
<feature type="region of interest" description="Disordered" evidence="1">
    <location>
        <begin position="446"/>
        <end position="470"/>
    </location>
</feature>